<protein>
    <submittedName>
        <fullName evidence="3">Caspase family protein</fullName>
    </submittedName>
</protein>
<reference evidence="3 4" key="1">
    <citation type="submission" date="2022-10" db="EMBL/GenBank/DDBJ databases">
        <title>The complete genomes of actinobacterial strains from the NBC collection.</title>
        <authorList>
            <person name="Joergensen T.S."/>
            <person name="Alvarez Arevalo M."/>
            <person name="Sterndorff E.B."/>
            <person name="Faurdal D."/>
            <person name="Vuksanovic O."/>
            <person name="Mourched A.-S."/>
            <person name="Charusanti P."/>
            <person name="Shaw S."/>
            <person name="Blin K."/>
            <person name="Weber T."/>
        </authorList>
    </citation>
    <scope>NUCLEOTIDE SEQUENCE [LARGE SCALE GENOMIC DNA]</scope>
    <source>
        <strain evidence="3 4">NBC_00123</strain>
    </source>
</reference>
<organism evidence="3 4">
    <name type="scientific">Streptomyces zaomyceticus</name>
    <dbReference type="NCBI Taxonomy" id="68286"/>
    <lineage>
        <taxon>Bacteria</taxon>
        <taxon>Bacillati</taxon>
        <taxon>Actinomycetota</taxon>
        <taxon>Actinomycetes</taxon>
        <taxon>Kitasatosporales</taxon>
        <taxon>Streptomycetaceae</taxon>
        <taxon>Streptomyces</taxon>
    </lineage>
</organism>
<gene>
    <name evidence="3" type="ORF">OG814_06825</name>
</gene>
<dbReference type="PANTHER" id="PTHR48104">
    <property type="entry name" value="METACASPASE-4"/>
    <property type="match status" value="1"/>
</dbReference>
<dbReference type="Proteomes" id="UP001622594">
    <property type="component" value="Chromosome"/>
</dbReference>
<sequence length="294" mass="30914">MATGLALHVGLNRVDPARYEGWDGTLVACENDARDMARLARNAGFESTLLLTPDGTVAHLTAALGEAAARLGPGDILLFSYSGHGGQVPDVPGSGTPGSDTAGSGPLGSDALGSDALGSDVEPDALDETLVLYDRQFLDDEVRQAFSAFDDDVRIVALFDCCHSGSSIELPGGPAADGTARFMPEPRQRQLYARDREFYANLKGSLVQAAPGDGAGPDALLVSACQDNQVAADGEVNGAFTEALLKVWGDGAFQGGYRDFHRAIQRRLPPTQSPNLHLTGTPDEGFLDQRPFTV</sequence>
<feature type="region of interest" description="Disordered" evidence="1">
    <location>
        <begin position="88"/>
        <end position="119"/>
    </location>
</feature>
<dbReference type="Pfam" id="PF00656">
    <property type="entry name" value="Peptidase_C14"/>
    <property type="match status" value="1"/>
</dbReference>
<dbReference type="PANTHER" id="PTHR48104:SF30">
    <property type="entry name" value="METACASPASE-1"/>
    <property type="match status" value="1"/>
</dbReference>
<accession>A0ABZ1L3C5</accession>
<feature type="region of interest" description="Disordered" evidence="1">
    <location>
        <begin position="269"/>
        <end position="294"/>
    </location>
</feature>
<dbReference type="InterPro" id="IPR029030">
    <property type="entry name" value="Caspase-like_dom_sf"/>
</dbReference>
<feature type="domain" description="Peptidase C14 caspase" evidence="2">
    <location>
        <begin position="18"/>
        <end position="276"/>
    </location>
</feature>
<evidence type="ECO:0000256" key="1">
    <source>
        <dbReference type="SAM" id="MobiDB-lite"/>
    </source>
</evidence>
<dbReference type="RefSeq" id="WP_406333780.1">
    <property type="nucleotide sequence ID" value="NZ_CP108188.1"/>
</dbReference>
<name>A0ABZ1L3C5_9ACTN</name>
<keyword evidence="4" id="KW-1185">Reference proteome</keyword>
<dbReference type="InterPro" id="IPR050452">
    <property type="entry name" value="Metacaspase"/>
</dbReference>
<evidence type="ECO:0000313" key="3">
    <source>
        <dbReference type="EMBL" id="WTR69000.1"/>
    </source>
</evidence>
<evidence type="ECO:0000259" key="2">
    <source>
        <dbReference type="Pfam" id="PF00656"/>
    </source>
</evidence>
<proteinExistence type="predicted"/>
<dbReference type="SUPFAM" id="SSF52129">
    <property type="entry name" value="Caspase-like"/>
    <property type="match status" value="1"/>
</dbReference>
<evidence type="ECO:0000313" key="4">
    <source>
        <dbReference type="Proteomes" id="UP001622594"/>
    </source>
</evidence>
<dbReference type="EMBL" id="CP108188">
    <property type="protein sequence ID" value="WTR69000.1"/>
    <property type="molecule type" value="Genomic_DNA"/>
</dbReference>
<dbReference type="Gene3D" id="3.40.50.1460">
    <property type="match status" value="1"/>
</dbReference>
<dbReference type="InterPro" id="IPR011600">
    <property type="entry name" value="Pept_C14_caspase"/>
</dbReference>